<dbReference type="Pfam" id="PF00072">
    <property type="entry name" value="Response_reg"/>
    <property type="match status" value="1"/>
</dbReference>
<feature type="domain" description="HTH LytTR-type" evidence="3">
    <location>
        <begin position="158"/>
        <end position="239"/>
    </location>
</feature>
<evidence type="ECO:0000259" key="3">
    <source>
        <dbReference type="PROSITE" id="PS50930"/>
    </source>
</evidence>
<feature type="modified residue" description="4-aspartylphosphate" evidence="1">
    <location>
        <position position="53"/>
    </location>
</feature>
<dbReference type="PROSITE" id="PS50110">
    <property type="entry name" value="RESPONSE_REGULATORY"/>
    <property type="match status" value="1"/>
</dbReference>
<dbReference type="Gene3D" id="3.40.50.2300">
    <property type="match status" value="1"/>
</dbReference>
<keyword evidence="5" id="KW-1185">Reference proteome</keyword>
<accession>A0ABQ3I4Y0</accession>
<reference evidence="5" key="1">
    <citation type="journal article" date="2019" name="Int. J. Syst. Evol. Microbiol.">
        <title>The Global Catalogue of Microorganisms (GCM) 10K type strain sequencing project: providing services to taxonomists for standard genome sequencing and annotation.</title>
        <authorList>
            <consortium name="The Broad Institute Genomics Platform"/>
            <consortium name="The Broad Institute Genome Sequencing Center for Infectious Disease"/>
            <person name="Wu L."/>
            <person name="Ma J."/>
        </authorList>
    </citation>
    <scope>NUCLEOTIDE SEQUENCE [LARGE SCALE GENOMIC DNA]</scope>
    <source>
        <strain evidence="5">CGMCC 1.15111</strain>
    </source>
</reference>
<evidence type="ECO:0000313" key="4">
    <source>
        <dbReference type="EMBL" id="GHE51133.1"/>
    </source>
</evidence>
<dbReference type="InterPro" id="IPR046947">
    <property type="entry name" value="LytR-like"/>
</dbReference>
<evidence type="ECO:0000313" key="5">
    <source>
        <dbReference type="Proteomes" id="UP000658258"/>
    </source>
</evidence>
<proteinExistence type="predicted"/>
<organism evidence="4 5">
    <name type="scientific">Roseivirga thermotolerans</name>
    <dbReference type="NCBI Taxonomy" id="1758176"/>
    <lineage>
        <taxon>Bacteria</taxon>
        <taxon>Pseudomonadati</taxon>
        <taxon>Bacteroidota</taxon>
        <taxon>Cytophagia</taxon>
        <taxon>Cytophagales</taxon>
        <taxon>Roseivirgaceae</taxon>
        <taxon>Roseivirga</taxon>
    </lineage>
</organism>
<dbReference type="SMART" id="SM00448">
    <property type="entry name" value="REC"/>
    <property type="match status" value="1"/>
</dbReference>
<feature type="domain" description="Response regulatory" evidence="2">
    <location>
        <begin position="2"/>
        <end position="113"/>
    </location>
</feature>
<dbReference type="Proteomes" id="UP000658258">
    <property type="component" value="Unassembled WGS sequence"/>
</dbReference>
<dbReference type="Pfam" id="PF04397">
    <property type="entry name" value="LytTR"/>
    <property type="match status" value="1"/>
</dbReference>
<evidence type="ECO:0000259" key="2">
    <source>
        <dbReference type="PROSITE" id="PS50110"/>
    </source>
</evidence>
<dbReference type="Gene3D" id="2.40.50.1020">
    <property type="entry name" value="LytTr DNA-binding domain"/>
    <property type="match status" value="1"/>
</dbReference>
<comment type="caution">
    <text evidence="4">The sequence shown here is derived from an EMBL/GenBank/DDBJ whole genome shotgun (WGS) entry which is preliminary data.</text>
</comment>
<dbReference type="PROSITE" id="PS50930">
    <property type="entry name" value="HTH_LYTTR"/>
    <property type="match status" value="1"/>
</dbReference>
<dbReference type="SUPFAM" id="SSF52172">
    <property type="entry name" value="CheY-like"/>
    <property type="match status" value="1"/>
</dbReference>
<keyword evidence="4" id="KW-0238">DNA-binding</keyword>
<dbReference type="RefSeq" id="WP_189628283.1">
    <property type="nucleotide sequence ID" value="NZ_BNAG01000001.1"/>
</dbReference>
<dbReference type="InterPro" id="IPR001789">
    <property type="entry name" value="Sig_transdc_resp-reg_receiver"/>
</dbReference>
<dbReference type="InterPro" id="IPR011006">
    <property type="entry name" value="CheY-like_superfamily"/>
</dbReference>
<protein>
    <submittedName>
        <fullName evidence="4">DNA-binding response regulator</fullName>
    </submittedName>
</protein>
<dbReference type="PANTHER" id="PTHR37299">
    <property type="entry name" value="TRANSCRIPTIONAL REGULATOR-RELATED"/>
    <property type="match status" value="1"/>
</dbReference>
<dbReference type="PANTHER" id="PTHR37299:SF1">
    <property type="entry name" value="STAGE 0 SPORULATION PROTEIN A HOMOLOG"/>
    <property type="match status" value="1"/>
</dbReference>
<dbReference type="InterPro" id="IPR007492">
    <property type="entry name" value="LytTR_DNA-bd_dom"/>
</dbReference>
<evidence type="ECO:0000256" key="1">
    <source>
        <dbReference type="PROSITE-ProRule" id="PRU00169"/>
    </source>
</evidence>
<gene>
    <name evidence="4" type="primary">algR</name>
    <name evidence="4" type="ORF">GCM10011340_01540</name>
</gene>
<dbReference type="EMBL" id="BNAG01000001">
    <property type="protein sequence ID" value="GHE51133.1"/>
    <property type="molecule type" value="Genomic_DNA"/>
</dbReference>
<dbReference type="GO" id="GO:0003677">
    <property type="term" value="F:DNA binding"/>
    <property type="evidence" value="ECO:0007669"/>
    <property type="project" value="UniProtKB-KW"/>
</dbReference>
<keyword evidence="1" id="KW-0597">Phosphoprotein</keyword>
<dbReference type="SMART" id="SM00850">
    <property type="entry name" value="LytTR"/>
    <property type="match status" value="1"/>
</dbReference>
<name>A0ABQ3I4Y0_9BACT</name>
<sequence length="239" mass="28196">MKALIVDDSQLARQELKHLLKHFSHVHIIGEAENAEQALTLIEEKQPQLLFLDIQMPDKDGFELLEELIDVPEVIFTTAFDQYAMQAFDHNALDYLQKPIKEERLSLALERASEKIRLREEKESKVKLLGLSSQVFVKDGEQCWFVSLAYVRMMEIMGSYTRIFFNNQQPMIPRSLNYMESRLDPEVFFRANRQQIINLKYIDRIEPWFSGTLKLYLKGGEEVEVSRRQSIRFREIMSF</sequence>